<protein>
    <submittedName>
        <fullName evidence="2">Uncharacterized protein</fullName>
    </submittedName>
</protein>
<dbReference type="EMBL" id="LAZR01003314">
    <property type="protein sequence ID" value="KKN19651.1"/>
    <property type="molecule type" value="Genomic_DNA"/>
</dbReference>
<keyword evidence="1" id="KW-1133">Transmembrane helix</keyword>
<evidence type="ECO:0000313" key="2">
    <source>
        <dbReference type="EMBL" id="KKN19651.1"/>
    </source>
</evidence>
<keyword evidence="1" id="KW-0472">Membrane</keyword>
<gene>
    <name evidence="2" type="ORF">LCGC14_0943530</name>
</gene>
<feature type="transmembrane region" description="Helical" evidence="1">
    <location>
        <begin position="50"/>
        <end position="70"/>
    </location>
</feature>
<feature type="transmembrane region" description="Helical" evidence="1">
    <location>
        <begin position="7"/>
        <end position="30"/>
    </location>
</feature>
<evidence type="ECO:0000256" key="1">
    <source>
        <dbReference type="SAM" id="Phobius"/>
    </source>
</evidence>
<name>A0A0F9R2Y3_9ZZZZ</name>
<accession>A0A0F9R2Y3</accession>
<comment type="caution">
    <text evidence="2">The sequence shown here is derived from an EMBL/GenBank/DDBJ whole genome shotgun (WGS) entry which is preliminary data.</text>
</comment>
<sequence length="86" mass="9714">MNNKVKSIFLFIIGLYFLYLSPILVLSVLANISNTVLSITTNTPSFYLNMLAGAWWWIAILIAGVGVYLIKIGHRSLVKKQDRNKN</sequence>
<dbReference type="AlphaFoldDB" id="A0A0F9R2Y3"/>
<organism evidence="2">
    <name type="scientific">marine sediment metagenome</name>
    <dbReference type="NCBI Taxonomy" id="412755"/>
    <lineage>
        <taxon>unclassified sequences</taxon>
        <taxon>metagenomes</taxon>
        <taxon>ecological metagenomes</taxon>
    </lineage>
</organism>
<reference evidence="2" key="1">
    <citation type="journal article" date="2015" name="Nature">
        <title>Complex archaea that bridge the gap between prokaryotes and eukaryotes.</title>
        <authorList>
            <person name="Spang A."/>
            <person name="Saw J.H."/>
            <person name="Jorgensen S.L."/>
            <person name="Zaremba-Niedzwiedzka K."/>
            <person name="Martijn J."/>
            <person name="Lind A.E."/>
            <person name="van Eijk R."/>
            <person name="Schleper C."/>
            <person name="Guy L."/>
            <person name="Ettema T.J."/>
        </authorList>
    </citation>
    <scope>NUCLEOTIDE SEQUENCE</scope>
</reference>
<proteinExistence type="predicted"/>
<keyword evidence="1" id="KW-0812">Transmembrane</keyword>